<evidence type="ECO:0000313" key="4">
    <source>
        <dbReference type="EMBL" id="MFC7618693.1"/>
    </source>
</evidence>
<dbReference type="EMBL" id="JBHTEY010000004">
    <property type="protein sequence ID" value="MFC7612506.1"/>
    <property type="molecule type" value="Genomic_DNA"/>
</dbReference>
<dbReference type="PANTHER" id="PTHR42852:SF13">
    <property type="entry name" value="PROTEIN DIPZ"/>
    <property type="match status" value="1"/>
</dbReference>
<protein>
    <submittedName>
        <fullName evidence="4">TlpA family protein disulfide reductase</fullName>
    </submittedName>
</protein>
<dbReference type="EMBL" id="JBHTEY010000004">
    <property type="protein sequence ID" value="MFC7618693.1"/>
    <property type="molecule type" value="Genomic_DNA"/>
</dbReference>
<dbReference type="InterPro" id="IPR050553">
    <property type="entry name" value="Thioredoxin_ResA/DsbE_sf"/>
</dbReference>
<evidence type="ECO:0000259" key="1">
    <source>
        <dbReference type="PROSITE" id="PS51352"/>
    </source>
</evidence>
<dbReference type="PROSITE" id="PS00194">
    <property type="entry name" value="THIOREDOXIN_1"/>
    <property type="match status" value="1"/>
</dbReference>
<comment type="caution">
    <text evidence="4">The sequence shown here is derived from an EMBL/GenBank/DDBJ whole genome shotgun (WGS) entry which is preliminary data.</text>
</comment>
<dbReference type="InterPro" id="IPR000866">
    <property type="entry name" value="AhpC/TSA"/>
</dbReference>
<evidence type="ECO:0000313" key="2">
    <source>
        <dbReference type="EMBL" id="MFC7612473.1"/>
    </source>
</evidence>
<dbReference type="SUPFAM" id="SSF52833">
    <property type="entry name" value="Thioredoxin-like"/>
    <property type="match status" value="1"/>
</dbReference>
<reference evidence="4" key="1">
    <citation type="journal article" date="2014" name="Int. J. Syst. Evol. Microbiol.">
        <title>Complete genome of a new Firmicutes species belonging to the dominant human colonic microbiota ('Ruminococcus bicirculans') reveals two chromosomes and a selective capacity to utilize plant glucans.</title>
        <authorList>
            <consortium name="NISC Comparative Sequencing Program"/>
            <person name="Wegmann U."/>
            <person name="Louis P."/>
            <person name="Goesmann A."/>
            <person name="Henrissat B."/>
            <person name="Duncan S.H."/>
            <person name="Flint H.J."/>
        </authorList>
    </citation>
    <scope>NUCLEOTIDE SEQUENCE</scope>
    <source>
        <strain evidence="4">JCM 17695</strain>
    </source>
</reference>
<proteinExistence type="predicted"/>
<reference evidence="5" key="2">
    <citation type="journal article" date="2019" name="Int. J. Syst. Evol. Microbiol.">
        <title>The Global Catalogue of Microorganisms (GCM) 10K type strain sequencing project: providing services to taxonomists for standard genome sequencing and annotation.</title>
        <authorList>
            <consortium name="The Broad Institute Genomics Platform"/>
            <consortium name="The Broad Institute Genome Sequencing Center for Infectious Disease"/>
            <person name="Wu L."/>
            <person name="Ma J."/>
        </authorList>
    </citation>
    <scope>NUCLEOTIDE SEQUENCE [LARGE SCALE GENOMIC DNA]</scope>
    <source>
        <strain evidence="5">JCM 17695</strain>
    </source>
</reference>
<organism evidence="4 5">
    <name type="scientific">Actinokineospora soli</name>
    <dbReference type="NCBI Taxonomy" id="1048753"/>
    <lineage>
        <taxon>Bacteria</taxon>
        <taxon>Bacillati</taxon>
        <taxon>Actinomycetota</taxon>
        <taxon>Actinomycetes</taxon>
        <taxon>Pseudonocardiales</taxon>
        <taxon>Pseudonocardiaceae</taxon>
        <taxon>Actinokineospora</taxon>
    </lineage>
</organism>
<dbReference type="Gene3D" id="3.40.30.10">
    <property type="entry name" value="Glutaredoxin"/>
    <property type="match status" value="1"/>
</dbReference>
<dbReference type="CDD" id="cd02966">
    <property type="entry name" value="TlpA_like_family"/>
    <property type="match status" value="1"/>
</dbReference>
<dbReference type="PROSITE" id="PS51352">
    <property type="entry name" value="THIOREDOXIN_2"/>
    <property type="match status" value="1"/>
</dbReference>
<dbReference type="EMBL" id="JBHTEY010000003">
    <property type="protein sequence ID" value="MFC7612473.1"/>
    <property type="molecule type" value="Genomic_DNA"/>
</dbReference>
<keyword evidence="5" id="KW-1185">Reference proteome</keyword>
<accession>A0ABW2U1S7</accession>
<dbReference type="InterPro" id="IPR036249">
    <property type="entry name" value="Thioredoxin-like_sf"/>
</dbReference>
<evidence type="ECO:0000313" key="3">
    <source>
        <dbReference type="EMBL" id="MFC7612506.1"/>
    </source>
</evidence>
<dbReference type="Pfam" id="PF00578">
    <property type="entry name" value="AhpC-TSA"/>
    <property type="match status" value="1"/>
</dbReference>
<dbReference type="Proteomes" id="UP001596512">
    <property type="component" value="Unassembled WGS sequence"/>
</dbReference>
<feature type="domain" description="Thioredoxin" evidence="1">
    <location>
        <begin position="1"/>
        <end position="111"/>
    </location>
</feature>
<evidence type="ECO:0000313" key="5">
    <source>
        <dbReference type="Proteomes" id="UP001596512"/>
    </source>
</evidence>
<name>A0ABW2U1S7_9PSEU</name>
<dbReference type="InterPro" id="IPR017937">
    <property type="entry name" value="Thioredoxin_CS"/>
</dbReference>
<gene>
    <name evidence="2" type="ORF">ACFQV2_01115</name>
    <name evidence="3" type="ORF">ACFQV2_01335</name>
    <name evidence="4" type="ORF">ACFQV2_40545</name>
</gene>
<dbReference type="InterPro" id="IPR013766">
    <property type="entry name" value="Thioredoxin_domain"/>
</dbReference>
<sequence length="111" mass="11803">MLLNVWATWCAPCREELPVLAEYAASEGAVDVVTLAVQSPEGDSLVLLRDLGVKLPALIDEDGALGRALRVPGALPASYLVSADGTVEFISDPRLFRSVGDIRAAVERGLR</sequence>
<dbReference type="PANTHER" id="PTHR42852">
    <property type="entry name" value="THIOL:DISULFIDE INTERCHANGE PROTEIN DSBE"/>
    <property type="match status" value="1"/>
</dbReference>
<reference evidence="4" key="3">
    <citation type="submission" date="2024-09" db="EMBL/GenBank/DDBJ databases">
        <authorList>
            <person name="Sun Q."/>
            <person name="Mori K."/>
        </authorList>
    </citation>
    <scope>NUCLEOTIDE SEQUENCE</scope>
    <source>
        <strain evidence="4">JCM 17695</strain>
    </source>
</reference>